<name>A0ABV1A094_9TELE</name>
<dbReference type="InterPro" id="IPR050208">
    <property type="entry name" value="MHC_class-I_related"/>
</dbReference>
<dbReference type="InterPro" id="IPR003597">
    <property type="entry name" value="Ig_C1-set"/>
</dbReference>
<dbReference type="Pfam" id="PF07654">
    <property type="entry name" value="C1-set"/>
    <property type="match status" value="1"/>
</dbReference>
<evidence type="ECO:0000256" key="1">
    <source>
        <dbReference type="ARBA" id="ARBA00023180"/>
    </source>
</evidence>
<reference evidence="4 5" key="1">
    <citation type="submission" date="2021-06" db="EMBL/GenBank/DDBJ databases">
        <authorList>
            <person name="Palmer J.M."/>
        </authorList>
    </citation>
    <scope>NUCLEOTIDE SEQUENCE [LARGE SCALE GENOMIC DNA]</scope>
    <source>
        <strain evidence="4 5">AS_MEX2019</strain>
        <tissue evidence="4">Muscle</tissue>
    </source>
</reference>
<feature type="chain" id="PRO_5045728165" description="Immunoglobulin C1-set domain-containing protein" evidence="2">
    <location>
        <begin position="23"/>
        <end position="70"/>
    </location>
</feature>
<gene>
    <name evidence="4" type="ORF">AMECASPLE_025573</name>
</gene>
<protein>
    <recommendedName>
        <fullName evidence="3">Immunoglobulin C1-set domain-containing protein</fullName>
    </recommendedName>
</protein>
<keyword evidence="5" id="KW-1185">Reference proteome</keyword>
<accession>A0ABV1A094</accession>
<sequence length="70" mass="8045">MPYSCFCAWFYISVSLLQKTPSFPVSCHAAGFHTNQAEMFWMKDGEEIHQGVEEGEILPNNDGTFQKRRT</sequence>
<comment type="caution">
    <text evidence="4">The sequence shown here is derived from an EMBL/GenBank/DDBJ whole genome shotgun (WGS) entry which is preliminary data.</text>
</comment>
<keyword evidence="1" id="KW-0325">Glycoprotein</keyword>
<dbReference type="PANTHER" id="PTHR16675:SF237">
    <property type="entry name" value="MHC CLASS I ANTIGEN TRANSCRIPT VARIANT 1-RELATED"/>
    <property type="match status" value="1"/>
</dbReference>
<dbReference type="SUPFAM" id="SSF48726">
    <property type="entry name" value="Immunoglobulin"/>
    <property type="match status" value="1"/>
</dbReference>
<evidence type="ECO:0000256" key="2">
    <source>
        <dbReference type="SAM" id="SignalP"/>
    </source>
</evidence>
<dbReference type="PANTHER" id="PTHR16675">
    <property type="entry name" value="MHC CLASS I-RELATED"/>
    <property type="match status" value="1"/>
</dbReference>
<feature type="signal peptide" evidence="2">
    <location>
        <begin position="1"/>
        <end position="22"/>
    </location>
</feature>
<dbReference type="Gene3D" id="2.60.40.10">
    <property type="entry name" value="Immunoglobulins"/>
    <property type="match status" value="1"/>
</dbReference>
<dbReference type="InterPro" id="IPR036179">
    <property type="entry name" value="Ig-like_dom_sf"/>
</dbReference>
<evidence type="ECO:0000313" key="4">
    <source>
        <dbReference type="EMBL" id="MEQ2311922.1"/>
    </source>
</evidence>
<keyword evidence="2" id="KW-0732">Signal</keyword>
<feature type="domain" description="Immunoglobulin C1-set" evidence="3">
    <location>
        <begin position="25"/>
        <end position="67"/>
    </location>
</feature>
<dbReference type="EMBL" id="JAHRIP010077765">
    <property type="protein sequence ID" value="MEQ2311922.1"/>
    <property type="molecule type" value="Genomic_DNA"/>
</dbReference>
<proteinExistence type="predicted"/>
<organism evidence="4 5">
    <name type="scientific">Ameca splendens</name>
    <dbReference type="NCBI Taxonomy" id="208324"/>
    <lineage>
        <taxon>Eukaryota</taxon>
        <taxon>Metazoa</taxon>
        <taxon>Chordata</taxon>
        <taxon>Craniata</taxon>
        <taxon>Vertebrata</taxon>
        <taxon>Euteleostomi</taxon>
        <taxon>Actinopterygii</taxon>
        <taxon>Neopterygii</taxon>
        <taxon>Teleostei</taxon>
        <taxon>Neoteleostei</taxon>
        <taxon>Acanthomorphata</taxon>
        <taxon>Ovalentaria</taxon>
        <taxon>Atherinomorphae</taxon>
        <taxon>Cyprinodontiformes</taxon>
        <taxon>Goodeidae</taxon>
        <taxon>Ameca</taxon>
    </lineage>
</organism>
<dbReference type="Proteomes" id="UP001469553">
    <property type="component" value="Unassembled WGS sequence"/>
</dbReference>
<dbReference type="InterPro" id="IPR013783">
    <property type="entry name" value="Ig-like_fold"/>
</dbReference>
<evidence type="ECO:0000313" key="5">
    <source>
        <dbReference type="Proteomes" id="UP001469553"/>
    </source>
</evidence>
<evidence type="ECO:0000259" key="3">
    <source>
        <dbReference type="Pfam" id="PF07654"/>
    </source>
</evidence>